<dbReference type="EMBL" id="BGZK01000531">
    <property type="protein sequence ID" value="GBP48817.1"/>
    <property type="molecule type" value="Genomic_DNA"/>
</dbReference>
<gene>
    <name evidence="1" type="ORF">EVAR_8425_1</name>
</gene>
<accession>A0A4C1WFB0</accession>
<dbReference type="OrthoDB" id="6435011at2759"/>
<organism evidence="1 2">
    <name type="scientific">Eumeta variegata</name>
    <name type="common">Bagworm moth</name>
    <name type="synonym">Eumeta japonica</name>
    <dbReference type="NCBI Taxonomy" id="151549"/>
    <lineage>
        <taxon>Eukaryota</taxon>
        <taxon>Metazoa</taxon>
        <taxon>Ecdysozoa</taxon>
        <taxon>Arthropoda</taxon>
        <taxon>Hexapoda</taxon>
        <taxon>Insecta</taxon>
        <taxon>Pterygota</taxon>
        <taxon>Neoptera</taxon>
        <taxon>Endopterygota</taxon>
        <taxon>Lepidoptera</taxon>
        <taxon>Glossata</taxon>
        <taxon>Ditrysia</taxon>
        <taxon>Tineoidea</taxon>
        <taxon>Psychidae</taxon>
        <taxon>Oiketicinae</taxon>
        <taxon>Eumeta</taxon>
    </lineage>
</organism>
<dbReference type="AlphaFoldDB" id="A0A4C1WFB0"/>
<reference evidence="1 2" key="1">
    <citation type="journal article" date="2019" name="Commun. Biol.">
        <title>The bagworm genome reveals a unique fibroin gene that provides high tensile strength.</title>
        <authorList>
            <person name="Kono N."/>
            <person name="Nakamura H."/>
            <person name="Ohtoshi R."/>
            <person name="Tomita M."/>
            <person name="Numata K."/>
            <person name="Arakawa K."/>
        </authorList>
    </citation>
    <scope>NUCLEOTIDE SEQUENCE [LARGE SCALE GENOMIC DNA]</scope>
</reference>
<name>A0A4C1WFB0_EUMVA</name>
<protein>
    <submittedName>
        <fullName evidence="1">Uncharacterized protein</fullName>
    </submittedName>
</protein>
<comment type="caution">
    <text evidence="1">The sequence shown here is derived from an EMBL/GenBank/DDBJ whole genome shotgun (WGS) entry which is preliminary data.</text>
</comment>
<evidence type="ECO:0000313" key="2">
    <source>
        <dbReference type="Proteomes" id="UP000299102"/>
    </source>
</evidence>
<proteinExistence type="predicted"/>
<evidence type="ECO:0000313" key="1">
    <source>
        <dbReference type="EMBL" id="GBP48817.1"/>
    </source>
</evidence>
<keyword evidence="2" id="KW-1185">Reference proteome</keyword>
<sequence>MAHVECRLCGEGNAVIRANYVCGQLGSPPFERSGKAVVSLSRCMSGEACACAPAPTARLLPEPDPDHLYDHHSSEEELEV</sequence>
<dbReference type="Proteomes" id="UP000299102">
    <property type="component" value="Unassembled WGS sequence"/>
</dbReference>